<protein>
    <submittedName>
        <fullName evidence="1">Uncharacterized protein</fullName>
    </submittedName>
</protein>
<sequence length="44" mass="5236">MDKKVRLQIRVLLLIVKLISGIHLKEEYQQDLDGIRDQLKDMTE</sequence>
<dbReference type="EMBL" id="LAZR01021349">
    <property type="protein sequence ID" value="KKL85641.1"/>
    <property type="molecule type" value="Genomic_DNA"/>
</dbReference>
<organism evidence="1">
    <name type="scientific">marine sediment metagenome</name>
    <dbReference type="NCBI Taxonomy" id="412755"/>
    <lineage>
        <taxon>unclassified sequences</taxon>
        <taxon>metagenomes</taxon>
        <taxon>ecological metagenomes</taxon>
    </lineage>
</organism>
<comment type="caution">
    <text evidence="1">The sequence shown here is derived from an EMBL/GenBank/DDBJ whole genome shotgun (WGS) entry which is preliminary data.</text>
</comment>
<proteinExistence type="predicted"/>
<gene>
    <name evidence="1" type="ORF">LCGC14_1952670</name>
</gene>
<name>A0A0F9G5A7_9ZZZZ</name>
<reference evidence="1" key="1">
    <citation type="journal article" date="2015" name="Nature">
        <title>Complex archaea that bridge the gap between prokaryotes and eukaryotes.</title>
        <authorList>
            <person name="Spang A."/>
            <person name="Saw J.H."/>
            <person name="Jorgensen S.L."/>
            <person name="Zaremba-Niedzwiedzka K."/>
            <person name="Martijn J."/>
            <person name="Lind A.E."/>
            <person name="van Eijk R."/>
            <person name="Schleper C."/>
            <person name="Guy L."/>
            <person name="Ettema T.J."/>
        </authorList>
    </citation>
    <scope>NUCLEOTIDE SEQUENCE</scope>
</reference>
<dbReference type="AlphaFoldDB" id="A0A0F9G5A7"/>
<evidence type="ECO:0000313" key="1">
    <source>
        <dbReference type="EMBL" id="KKL85641.1"/>
    </source>
</evidence>
<accession>A0A0F9G5A7</accession>